<protein>
    <submittedName>
        <fullName evidence="1">Uncharacterized protein</fullName>
    </submittedName>
</protein>
<accession>A0A921RCR9</accession>
<gene>
    <name evidence="1" type="ORF">BDA96_03G193900</name>
</gene>
<dbReference type="AlphaFoldDB" id="A0A921RCR9"/>
<reference evidence="1" key="2">
    <citation type="submission" date="2020-10" db="EMBL/GenBank/DDBJ databases">
        <authorList>
            <person name="Cooper E.A."/>
            <person name="Brenton Z.W."/>
            <person name="Flinn B.S."/>
            <person name="Jenkins J."/>
            <person name="Shu S."/>
            <person name="Flowers D."/>
            <person name="Luo F."/>
            <person name="Wang Y."/>
            <person name="Xia P."/>
            <person name="Barry K."/>
            <person name="Daum C."/>
            <person name="Lipzen A."/>
            <person name="Yoshinaga Y."/>
            <person name="Schmutz J."/>
            <person name="Saski C."/>
            <person name="Vermerris W."/>
            <person name="Kresovich S."/>
        </authorList>
    </citation>
    <scope>NUCLEOTIDE SEQUENCE</scope>
</reference>
<organism evidence="1 2">
    <name type="scientific">Sorghum bicolor</name>
    <name type="common">Sorghum</name>
    <name type="synonym">Sorghum vulgare</name>
    <dbReference type="NCBI Taxonomy" id="4558"/>
    <lineage>
        <taxon>Eukaryota</taxon>
        <taxon>Viridiplantae</taxon>
        <taxon>Streptophyta</taxon>
        <taxon>Embryophyta</taxon>
        <taxon>Tracheophyta</taxon>
        <taxon>Spermatophyta</taxon>
        <taxon>Magnoliopsida</taxon>
        <taxon>Liliopsida</taxon>
        <taxon>Poales</taxon>
        <taxon>Poaceae</taxon>
        <taxon>PACMAD clade</taxon>
        <taxon>Panicoideae</taxon>
        <taxon>Andropogonodae</taxon>
        <taxon>Andropogoneae</taxon>
        <taxon>Sorghinae</taxon>
        <taxon>Sorghum</taxon>
    </lineage>
</organism>
<comment type="caution">
    <text evidence="1">The sequence shown here is derived from an EMBL/GenBank/DDBJ whole genome shotgun (WGS) entry which is preliminary data.</text>
</comment>
<dbReference type="EMBL" id="CM027682">
    <property type="protein sequence ID" value="KAG0537959.1"/>
    <property type="molecule type" value="Genomic_DNA"/>
</dbReference>
<dbReference type="Proteomes" id="UP000807115">
    <property type="component" value="Chromosome 3"/>
</dbReference>
<evidence type="ECO:0000313" key="1">
    <source>
        <dbReference type="EMBL" id="KAG0537959.1"/>
    </source>
</evidence>
<proteinExistence type="predicted"/>
<name>A0A921RCR9_SORBI</name>
<evidence type="ECO:0000313" key="2">
    <source>
        <dbReference type="Proteomes" id="UP000807115"/>
    </source>
</evidence>
<sequence>MLQCPSSHRRQRRRFCYRRFFGSQHRRISSSPPATLLLRVRMRRGGSLIWISIDTRRERVEAGPGREQTKSSRNFASKHFISMSREADGRILRWADRNAGRSRTETEGGRQKKFLGRLKFLQFSSRYRYRYRYRYIFFCRTLNHLTWHYFNIVSF</sequence>
<reference evidence="1" key="1">
    <citation type="journal article" date="2019" name="BMC Genomics">
        <title>A new reference genome for Sorghum bicolor reveals high levels of sequence similarity between sweet and grain genotypes: implications for the genetics of sugar metabolism.</title>
        <authorList>
            <person name="Cooper E.A."/>
            <person name="Brenton Z.W."/>
            <person name="Flinn B.S."/>
            <person name="Jenkins J."/>
            <person name="Shu S."/>
            <person name="Flowers D."/>
            <person name="Luo F."/>
            <person name="Wang Y."/>
            <person name="Xia P."/>
            <person name="Barry K."/>
            <person name="Daum C."/>
            <person name="Lipzen A."/>
            <person name="Yoshinaga Y."/>
            <person name="Schmutz J."/>
            <person name="Saski C."/>
            <person name="Vermerris W."/>
            <person name="Kresovich S."/>
        </authorList>
    </citation>
    <scope>NUCLEOTIDE SEQUENCE</scope>
</reference>